<protein>
    <submittedName>
        <fullName evidence="5">4Fe-4S ferredoxin</fullName>
    </submittedName>
</protein>
<evidence type="ECO:0000256" key="1">
    <source>
        <dbReference type="ARBA" id="ARBA00022723"/>
    </source>
</evidence>
<dbReference type="PROSITE" id="PS51379">
    <property type="entry name" value="4FE4S_FER_2"/>
    <property type="match status" value="2"/>
</dbReference>
<evidence type="ECO:0000256" key="2">
    <source>
        <dbReference type="ARBA" id="ARBA00023004"/>
    </source>
</evidence>
<name>A0A2G9YRU9_9BACT</name>
<dbReference type="GO" id="GO:0051536">
    <property type="term" value="F:iron-sulfur cluster binding"/>
    <property type="evidence" value="ECO:0007669"/>
    <property type="project" value="UniProtKB-KW"/>
</dbReference>
<organism evidence="5 6">
    <name type="scientific">Candidatus Nealsonbacteria bacterium CG23_combo_of_CG06-09_8_20_14_all_40_13</name>
    <dbReference type="NCBI Taxonomy" id="1974724"/>
    <lineage>
        <taxon>Bacteria</taxon>
        <taxon>Candidatus Nealsoniibacteriota</taxon>
    </lineage>
</organism>
<feature type="domain" description="4Fe-4S ferredoxin-type" evidence="4">
    <location>
        <begin position="7"/>
        <end position="36"/>
    </location>
</feature>
<dbReference type="AlphaFoldDB" id="A0A2G9YRU9"/>
<evidence type="ECO:0000259" key="4">
    <source>
        <dbReference type="PROSITE" id="PS51379"/>
    </source>
</evidence>
<evidence type="ECO:0000313" key="5">
    <source>
        <dbReference type="EMBL" id="PIP21967.1"/>
    </source>
</evidence>
<evidence type="ECO:0000313" key="6">
    <source>
        <dbReference type="Proteomes" id="UP000231567"/>
    </source>
</evidence>
<reference evidence="5 6" key="1">
    <citation type="submission" date="2017-09" db="EMBL/GenBank/DDBJ databases">
        <title>Depth-based differentiation of microbial function through sediment-hosted aquifers and enrichment of novel symbionts in the deep terrestrial subsurface.</title>
        <authorList>
            <person name="Probst A.J."/>
            <person name="Ladd B."/>
            <person name="Jarett J.K."/>
            <person name="Geller-Mcgrath D.E."/>
            <person name="Sieber C.M."/>
            <person name="Emerson J.B."/>
            <person name="Anantharaman K."/>
            <person name="Thomas B.C."/>
            <person name="Malmstrom R."/>
            <person name="Stieglmeier M."/>
            <person name="Klingl A."/>
            <person name="Woyke T."/>
            <person name="Ryan C.M."/>
            <person name="Banfield J.F."/>
        </authorList>
    </citation>
    <scope>NUCLEOTIDE SEQUENCE [LARGE SCALE GENOMIC DNA]</scope>
    <source>
        <strain evidence="5">CG23_combo_of_CG06-09_8_20_14_all_40_13</strain>
    </source>
</reference>
<keyword evidence="2" id="KW-0408">Iron</keyword>
<dbReference type="SUPFAM" id="SSF54862">
    <property type="entry name" value="4Fe-4S ferredoxins"/>
    <property type="match status" value="1"/>
</dbReference>
<sequence>MSQNNHIFFARFPYLCKGCGLCIERCPKNALSFSKVDLGVYGTPMPQVDLDKCIGCKICQITCPDCAIKVVKKQKIKKN</sequence>
<feature type="domain" description="4Fe-4S ferredoxin-type" evidence="4">
    <location>
        <begin position="44"/>
        <end position="73"/>
    </location>
</feature>
<keyword evidence="1" id="KW-0479">Metal-binding</keyword>
<accession>A0A2G9YRU9</accession>
<dbReference type="InterPro" id="IPR017896">
    <property type="entry name" value="4Fe4S_Fe-S-bd"/>
</dbReference>
<dbReference type="Gene3D" id="3.30.70.20">
    <property type="match status" value="1"/>
</dbReference>
<dbReference type="Pfam" id="PF12838">
    <property type="entry name" value="Fer4_7"/>
    <property type="match status" value="1"/>
</dbReference>
<dbReference type="InterPro" id="IPR017900">
    <property type="entry name" value="4Fe4S_Fe_S_CS"/>
</dbReference>
<keyword evidence="3" id="KW-0411">Iron-sulfur</keyword>
<proteinExistence type="predicted"/>
<dbReference type="EMBL" id="PCRM01000002">
    <property type="protein sequence ID" value="PIP21967.1"/>
    <property type="molecule type" value="Genomic_DNA"/>
</dbReference>
<dbReference type="Proteomes" id="UP000231567">
    <property type="component" value="Unassembled WGS sequence"/>
</dbReference>
<dbReference type="GO" id="GO:0046872">
    <property type="term" value="F:metal ion binding"/>
    <property type="evidence" value="ECO:0007669"/>
    <property type="project" value="UniProtKB-KW"/>
</dbReference>
<evidence type="ECO:0000256" key="3">
    <source>
        <dbReference type="ARBA" id="ARBA00023014"/>
    </source>
</evidence>
<comment type="caution">
    <text evidence="5">The sequence shown here is derived from an EMBL/GenBank/DDBJ whole genome shotgun (WGS) entry which is preliminary data.</text>
</comment>
<gene>
    <name evidence="5" type="ORF">COX39_00050</name>
</gene>
<dbReference type="PROSITE" id="PS00198">
    <property type="entry name" value="4FE4S_FER_1"/>
    <property type="match status" value="2"/>
</dbReference>